<evidence type="ECO:0000256" key="4">
    <source>
        <dbReference type="ARBA" id="ARBA00022989"/>
    </source>
</evidence>
<evidence type="ECO:0000256" key="5">
    <source>
        <dbReference type="ARBA" id="ARBA00023136"/>
    </source>
</evidence>
<evidence type="ECO:0000259" key="8">
    <source>
        <dbReference type="Pfam" id="PF02706"/>
    </source>
</evidence>
<feature type="domain" description="Tyrosine-protein kinase G-rich" evidence="9">
    <location>
        <begin position="386"/>
        <end position="456"/>
    </location>
</feature>
<dbReference type="InterPro" id="IPR003856">
    <property type="entry name" value="LPS_length_determ_N"/>
</dbReference>
<dbReference type="InterPro" id="IPR027417">
    <property type="entry name" value="P-loop_NTPase"/>
</dbReference>
<feature type="transmembrane region" description="Helical" evidence="7">
    <location>
        <begin position="31"/>
        <end position="54"/>
    </location>
</feature>
<organism evidence="10 11">
    <name type="scientific">Roseibium polysiphoniae</name>
    <dbReference type="NCBI Taxonomy" id="2571221"/>
    <lineage>
        <taxon>Bacteria</taxon>
        <taxon>Pseudomonadati</taxon>
        <taxon>Pseudomonadota</taxon>
        <taxon>Alphaproteobacteria</taxon>
        <taxon>Hyphomicrobiales</taxon>
        <taxon>Stappiaceae</taxon>
        <taxon>Roseibium</taxon>
    </lineage>
</organism>
<feature type="domain" description="Polysaccharide chain length determinant N-terminal" evidence="8">
    <location>
        <begin position="16"/>
        <end position="104"/>
    </location>
</feature>
<dbReference type="Proteomes" id="UP000615687">
    <property type="component" value="Unassembled WGS sequence"/>
</dbReference>
<sequence>MNNPPETARVNTQNLLDFLAILRVLRARTRFIFLTALLFTLISIAITLMLTPVFTATTAVLIDPTIKQPLDLNQQSRSALTESIRIDSQVAMLRSDTILRPVVRSEKLIDDTEFGSGVSSGLAGLLLEVLRPTTSSRESSQQDAENKALKALADATTVKRDGQTFILSISVDSKNPSKAARLSVAIANSFLSDQKRQLEQASNQVTSQIEDRLIGLRERLRLAEDSVQEFRAENNLQVGAEGGLITEQALAGINSSLIEARGALAAAEAKNTEIQRLLRQGADAESISDAINSPTITQLREQHSEAARNVANLSAALLPSHPSLIMARSQLAEVQQLIRDEVVRIGDSSKISLKVARDRVNNLEADLESARSLNNVDSTARIRLRELETEAIATRTLYENALAKAKQISALDQVVVPDARVISPAVAPESPTWPKKKLIVALAAVLGVLVGCCAAIGGTALRLLKARLTNKYEVLAYNSALSTRMATSERQLGLANEQAGAEPTRRVAKHIDRRLTTAAPLSILGRIPRMIDPEALRSGVARQSEEVDNVRHALDLFYYEEVDGQDAEFGRAIEKIQERIDQLAEETDARVALITAPDTNQGQTMLAFAVAFSGACRGLKVLLVDADPLQKGLTRDLDGVAARRRQTLQERVREDPELGISFVSLIAGQSRYKPFELSGKATRELAHITRNYDLTVIDGPLLHDLSSDAPLLAVSDLLLVALAEESERAASSQELAARLNKLAGDRPHALLMTGS</sequence>
<keyword evidence="11" id="KW-1185">Reference proteome</keyword>
<dbReference type="Pfam" id="PF02706">
    <property type="entry name" value="Wzz"/>
    <property type="match status" value="1"/>
</dbReference>
<gene>
    <name evidence="10" type="ORF">IG617_19150</name>
</gene>
<dbReference type="EMBL" id="JACYXJ010000007">
    <property type="protein sequence ID" value="MBD8878419.1"/>
    <property type="molecule type" value="Genomic_DNA"/>
</dbReference>
<dbReference type="Pfam" id="PF13807">
    <property type="entry name" value="GNVR"/>
    <property type="match status" value="1"/>
</dbReference>
<dbReference type="Gene3D" id="3.40.50.300">
    <property type="entry name" value="P-loop containing nucleotide triphosphate hydrolases"/>
    <property type="match status" value="1"/>
</dbReference>
<keyword evidence="3 7" id="KW-0812">Transmembrane</keyword>
<protein>
    <submittedName>
        <fullName evidence="10">Uncharacterized protein</fullName>
    </submittedName>
</protein>
<dbReference type="SUPFAM" id="SSF52540">
    <property type="entry name" value="P-loop containing nucleoside triphosphate hydrolases"/>
    <property type="match status" value="1"/>
</dbReference>
<evidence type="ECO:0000256" key="6">
    <source>
        <dbReference type="SAM" id="Coils"/>
    </source>
</evidence>
<feature type="coiled-coil region" evidence="6">
    <location>
        <begin position="191"/>
        <end position="233"/>
    </location>
</feature>
<comment type="caution">
    <text evidence="10">The sequence shown here is derived from an EMBL/GenBank/DDBJ whole genome shotgun (WGS) entry which is preliminary data.</text>
</comment>
<keyword evidence="6" id="KW-0175">Coiled coil</keyword>
<evidence type="ECO:0000256" key="3">
    <source>
        <dbReference type="ARBA" id="ARBA00022692"/>
    </source>
</evidence>
<dbReference type="RefSeq" id="WP_192110851.1">
    <property type="nucleotide sequence ID" value="NZ_JACYXJ010000007.1"/>
</dbReference>
<accession>A0ABR9CFR4</accession>
<dbReference type="InterPro" id="IPR032807">
    <property type="entry name" value="GNVR"/>
</dbReference>
<feature type="transmembrane region" description="Helical" evidence="7">
    <location>
        <begin position="438"/>
        <end position="461"/>
    </location>
</feature>
<dbReference type="PANTHER" id="PTHR32309">
    <property type="entry name" value="TYROSINE-PROTEIN KINASE"/>
    <property type="match status" value="1"/>
</dbReference>
<dbReference type="InterPro" id="IPR050445">
    <property type="entry name" value="Bact_polysacc_biosynth/exp"/>
</dbReference>
<keyword evidence="4 7" id="KW-1133">Transmembrane helix</keyword>
<keyword evidence="5 7" id="KW-0472">Membrane</keyword>
<reference evidence="10 11" key="1">
    <citation type="submission" date="2020-09" db="EMBL/GenBank/DDBJ databases">
        <title>The genome sequence of type strain Labrenzia polysiphoniae KACC 19711.</title>
        <authorList>
            <person name="Liu Y."/>
        </authorList>
    </citation>
    <scope>NUCLEOTIDE SEQUENCE [LARGE SCALE GENOMIC DNA]</scope>
    <source>
        <strain evidence="10 11">KACC 19711</strain>
    </source>
</reference>
<evidence type="ECO:0000259" key="9">
    <source>
        <dbReference type="Pfam" id="PF13807"/>
    </source>
</evidence>
<evidence type="ECO:0000256" key="2">
    <source>
        <dbReference type="ARBA" id="ARBA00022475"/>
    </source>
</evidence>
<name>A0ABR9CFR4_9HYPH</name>
<evidence type="ECO:0000256" key="1">
    <source>
        <dbReference type="ARBA" id="ARBA00004651"/>
    </source>
</evidence>
<evidence type="ECO:0000313" key="11">
    <source>
        <dbReference type="Proteomes" id="UP000615687"/>
    </source>
</evidence>
<keyword evidence="2" id="KW-1003">Cell membrane</keyword>
<comment type="subcellular location">
    <subcellularLocation>
        <location evidence="1">Cell membrane</location>
        <topology evidence="1">Multi-pass membrane protein</topology>
    </subcellularLocation>
</comment>
<evidence type="ECO:0000256" key="7">
    <source>
        <dbReference type="SAM" id="Phobius"/>
    </source>
</evidence>
<dbReference type="PANTHER" id="PTHR32309:SF13">
    <property type="entry name" value="FERRIC ENTEROBACTIN TRANSPORT PROTEIN FEPE"/>
    <property type="match status" value="1"/>
</dbReference>
<proteinExistence type="predicted"/>
<evidence type="ECO:0000313" key="10">
    <source>
        <dbReference type="EMBL" id="MBD8878419.1"/>
    </source>
</evidence>